<comment type="caution">
    <text evidence="2">The sequence shown here is derived from an EMBL/GenBank/DDBJ whole genome shotgun (WGS) entry which is preliminary data.</text>
</comment>
<evidence type="ECO:0000313" key="2">
    <source>
        <dbReference type="EMBL" id="NYZ67822.1"/>
    </source>
</evidence>
<protein>
    <submittedName>
        <fullName evidence="2">TIGR03749 family integrating conjugative element protein</fullName>
    </submittedName>
</protein>
<gene>
    <name evidence="2" type="ORF">H0A36_17550</name>
</gene>
<sequence>MNKRLAVCLLLLAVNWQVNAAETMRVIWDKKPIKVTLAVGKEKLLSFPEKIKVWFPNDLRGKVKHTIADGVLYITATATFSETRFRVHELETDKIYLLDLSAVAKKAVRQRDIQVVTPEVVEKEAKESIEKQTKLSQKKKVDWYVRLTRHASQALYAPERLMPSDPAIQRMPVNKAPVSIIRGERVKATPIAAWSGGNFYVTAIKLQSQSNQVIDLDFNVIRGQWLAATLQHFQLYPRGDMRDTTTLYVISQHEYSGVNF</sequence>
<dbReference type="Proteomes" id="UP000569732">
    <property type="component" value="Unassembled WGS sequence"/>
</dbReference>
<proteinExistence type="predicted"/>
<evidence type="ECO:0000313" key="3">
    <source>
        <dbReference type="Proteomes" id="UP000569732"/>
    </source>
</evidence>
<keyword evidence="1" id="KW-0732">Signal</keyword>
<dbReference type="InterPro" id="IPR021844">
    <property type="entry name" value="Integr_conj_element_PFL4704"/>
</dbReference>
<dbReference type="NCBIfam" id="TIGR03749">
    <property type="entry name" value="conj_TIGR03749"/>
    <property type="match status" value="1"/>
</dbReference>
<dbReference type="Pfam" id="PF11920">
    <property type="entry name" value="DUF3438"/>
    <property type="match status" value="1"/>
</dbReference>
<evidence type="ECO:0000256" key="1">
    <source>
        <dbReference type="SAM" id="SignalP"/>
    </source>
</evidence>
<reference evidence="2 3" key="1">
    <citation type="submission" date="2020-07" db="EMBL/GenBank/DDBJ databases">
        <title>Endozoicomonas sp. nov., isolated from sediment.</title>
        <authorList>
            <person name="Gu T."/>
        </authorList>
    </citation>
    <scope>NUCLEOTIDE SEQUENCE [LARGE SCALE GENOMIC DNA]</scope>
    <source>
        <strain evidence="2 3">SM1973</strain>
    </source>
</reference>
<organism evidence="2 3">
    <name type="scientific">Spartinivicinus marinus</name>
    <dbReference type="NCBI Taxonomy" id="2994442"/>
    <lineage>
        <taxon>Bacteria</taxon>
        <taxon>Pseudomonadati</taxon>
        <taxon>Pseudomonadota</taxon>
        <taxon>Gammaproteobacteria</taxon>
        <taxon>Oceanospirillales</taxon>
        <taxon>Zooshikellaceae</taxon>
        <taxon>Spartinivicinus</taxon>
    </lineage>
</organism>
<accession>A0A853I7Y3</accession>
<dbReference type="EMBL" id="JACCKB010000030">
    <property type="protein sequence ID" value="NYZ67822.1"/>
    <property type="molecule type" value="Genomic_DNA"/>
</dbReference>
<name>A0A853I7Y3_9GAMM</name>
<dbReference type="RefSeq" id="WP_180569845.1">
    <property type="nucleotide sequence ID" value="NZ_JACCKB010000030.1"/>
</dbReference>
<keyword evidence="3" id="KW-1185">Reference proteome</keyword>
<dbReference type="AlphaFoldDB" id="A0A853I7Y3"/>
<feature type="chain" id="PRO_5032754175" evidence="1">
    <location>
        <begin position="21"/>
        <end position="260"/>
    </location>
</feature>
<feature type="signal peptide" evidence="1">
    <location>
        <begin position="1"/>
        <end position="20"/>
    </location>
</feature>